<evidence type="ECO:0000313" key="2">
    <source>
        <dbReference type="Proteomes" id="UP000001449"/>
    </source>
</evidence>
<name>B8C6E6_THAPS</name>
<dbReference type="InParanoid" id="B8C6E6"/>
<gene>
    <name evidence="1" type="ORF">THAPSDRAFT_23669</name>
</gene>
<keyword evidence="2" id="KW-1185">Reference proteome</keyword>
<reference evidence="1 2" key="1">
    <citation type="journal article" date="2004" name="Science">
        <title>The genome of the diatom Thalassiosira pseudonana: ecology, evolution, and metabolism.</title>
        <authorList>
            <person name="Armbrust E.V."/>
            <person name="Berges J.A."/>
            <person name="Bowler C."/>
            <person name="Green B.R."/>
            <person name="Martinez D."/>
            <person name="Putnam N.H."/>
            <person name="Zhou S."/>
            <person name="Allen A.E."/>
            <person name="Apt K.E."/>
            <person name="Bechner M."/>
            <person name="Brzezinski M.A."/>
            <person name="Chaal B.K."/>
            <person name="Chiovitti A."/>
            <person name="Davis A.K."/>
            <person name="Demarest M.S."/>
            <person name="Detter J.C."/>
            <person name="Glavina T."/>
            <person name="Goodstein D."/>
            <person name="Hadi M.Z."/>
            <person name="Hellsten U."/>
            <person name="Hildebrand M."/>
            <person name="Jenkins B.D."/>
            <person name="Jurka J."/>
            <person name="Kapitonov V.V."/>
            <person name="Kroger N."/>
            <person name="Lau W.W."/>
            <person name="Lane T.W."/>
            <person name="Larimer F.W."/>
            <person name="Lippmeier J.C."/>
            <person name="Lucas S."/>
            <person name="Medina M."/>
            <person name="Montsant A."/>
            <person name="Obornik M."/>
            <person name="Parker M.S."/>
            <person name="Palenik B."/>
            <person name="Pazour G.J."/>
            <person name="Richardson P.M."/>
            <person name="Rynearson T.A."/>
            <person name="Saito M.A."/>
            <person name="Schwartz D.C."/>
            <person name="Thamatrakoln K."/>
            <person name="Valentin K."/>
            <person name="Vardi A."/>
            <person name="Wilkerson F.P."/>
            <person name="Rokhsar D.S."/>
        </authorList>
    </citation>
    <scope>NUCLEOTIDE SEQUENCE [LARGE SCALE GENOMIC DNA]</scope>
    <source>
        <strain evidence="1 2">CCMP1335</strain>
    </source>
</reference>
<proteinExistence type="predicted"/>
<dbReference type="KEGG" id="tps:THAPSDRAFT_23669"/>
<dbReference type="EMBL" id="CM000644">
    <property type="protein sequence ID" value="EED90557.1"/>
    <property type="molecule type" value="Genomic_DNA"/>
</dbReference>
<dbReference type="PaxDb" id="35128-Thaps23669"/>
<dbReference type="HOGENOM" id="CLU_134123_0_0_1"/>
<organism evidence="1 2">
    <name type="scientific">Thalassiosira pseudonana</name>
    <name type="common">Marine diatom</name>
    <name type="synonym">Cyclotella nana</name>
    <dbReference type="NCBI Taxonomy" id="35128"/>
    <lineage>
        <taxon>Eukaryota</taxon>
        <taxon>Sar</taxon>
        <taxon>Stramenopiles</taxon>
        <taxon>Ochrophyta</taxon>
        <taxon>Bacillariophyta</taxon>
        <taxon>Coscinodiscophyceae</taxon>
        <taxon>Thalassiosirophycidae</taxon>
        <taxon>Thalassiosirales</taxon>
        <taxon>Thalassiosiraceae</taxon>
        <taxon>Thalassiosira</taxon>
    </lineage>
</organism>
<sequence>MFHSWTSSSPSAPSSPLNEFCCDDESCISGASASSSASTSLNRDVLLEDWPQRRSSSSSSSMYQEEDHTPVVAFSEEATCFMYRSVDARYSKSFSRDEQKKFLKEAASQARRVKKLISGFPGSDYDAVICLLEAKILQHEDVMGLERILLRTAEARLLQDWLIRHIGLDA</sequence>
<dbReference type="RefSeq" id="XP_002291706.1">
    <property type="nucleotide sequence ID" value="XM_002291670.1"/>
</dbReference>
<dbReference type="Proteomes" id="UP000001449">
    <property type="component" value="Chromosome 8"/>
</dbReference>
<dbReference type="AlphaFoldDB" id="B8C6E6"/>
<protein>
    <submittedName>
        <fullName evidence="1">Uncharacterized protein</fullName>
    </submittedName>
</protein>
<dbReference type="GeneID" id="7443450"/>
<evidence type="ECO:0000313" key="1">
    <source>
        <dbReference type="EMBL" id="EED90557.1"/>
    </source>
</evidence>
<accession>B8C6E6</accession>
<reference evidence="1 2" key="2">
    <citation type="journal article" date="2008" name="Nature">
        <title>The Phaeodactylum genome reveals the evolutionary history of diatom genomes.</title>
        <authorList>
            <person name="Bowler C."/>
            <person name="Allen A.E."/>
            <person name="Badger J.H."/>
            <person name="Grimwood J."/>
            <person name="Jabbari K."/>
            <person name="Kuo A."/>
            <person name="Maheswari U."/>
            <person name="Martens C."/>
            <person name="Maumus F."/>
            <person name="Otillar R.P."/>
            <person name="Rayko E."/>
            <person name="Salamov A."/>
            <person name="Vandepoele K."/>
            <person name="Beszteri B."/>
            <person name="Gruber A."/>
            <person name="Heijde M."/>
            <person name="Katinka M."/>
            <person name="Mock T."/>
            <person name="Valentin K."/>
            <person name="Verret F."/>
            <person name="Berges J.A."/>
            <person name="Brownlee C."/>
            <person name="Cadoret J.P."/>
            <person name="Chiovitti A."/>
            <person name="Choi C.J."/>
            <person name="Coesel S."/>
            <person name="De Martino A."/>
            <person name="Detter J.C."/>
            <person name="Durkin C."/>
            <person name="Falciatore A."/>
            <person name="Fournet J."/>
            <person name="Haruta M."/>
            <person name="Huysman M.J."/>
            <person name="Jenkins B.D."/>
            <person name="Jiroutova K."/>
            <person name="Jorgensen R.E."/>
            <person name="Joubert Y."/>
            <person name="Kaplan A."/>
            <person name="Kroger N."/>
            <person name="Kroth P.G."/>
            <person name="La Roche J."/>
            <person name="Lindquist E."/>
            <person name="Lommer M."/>
            <person name="Martin-Jezequel V."/>
            <person name="Lopez P.J."/>
            <person name="Lucas S."/>
            <person name="Mangogna M."/>
            <person name="McGinnis K."/>
            <person name="Medlin L.K."/>
            <person name="Montsant A."/>
            <person name="Oudot-Le Secq M.P."/>
            <person name="Napoli C."/>
            <person name="Obornik M."/>
            <person name="Parker M.S."/>
            <person name="Petit J.L."/>
            <person name="Porcel B.M."/>
            <person name="Poulsen N."/>
            <person name="Robison M."/>
            <person name="Rychlewski L."/>
            <person name="Rynearson T.A."/>
            <person name="Schmutz J."/>
            <person name="Shapiro H."/>
            <person name="Siaut M."/>
            <person name="Stanley M."/>
            <person name="Sussman M.R."/>
            <person name="Taylor A.R."/>
            <person name="Vardi A."/>
            <person name="von Dassow P."/>
            <person name="Vyverman W."/>
            <person name="Willis A."/>
            <person name="Wyrwicz L.S."/>
            <person name="Rokhsar D.S."/>
            <person name="Weissenbach J."/>
            <person name="Armbrust E.V."/>
            <person name="Green B.R."/>
            <person name="Van de Peer Y."/>
            <person name="Grigoriev I.V."/>
        </authorList>
    </citation>
    <scope>NUCLEOTIDE SEQUENCE [LARGE SCALE GENOMIC DNA]</scope>
    <source>
        <strain evidence="1 2">CCMP1335</strain>
    </source>
</reference>